<dbReference type="AlphaFoldDB" id="A0A5B7JIZ1"/>
<feature type="compositionally biased region" description="Low complexity" evidence="1">
    <location>
        <begin position="32"/>
        <end position="45"/>
    </location>
</feature>
<proteinExistence type="predicted"/>
<evidence type="ECO:0000313" key="3">
    <source>
        <dbReference type="Proteomes" id="UP000324222"/>
    </source>
</evidence>
<comment type="caution">
    <text evidence="2">The sequence shown here is derived from an EMBL/GenBank/DDBJ whole genome shotgun (WGS) entry which is preliminary data.</text>
</comment>
<feature type="region of interest" description="Disordered" evidence="1">
    <location>
        <begin position="12"/>
        <end position="59"/>
    </location>
</feature>
<sequence>MIILLRTAAHIAQQGHPHPQPLGKAGHPKVLTSASNAATATHSAAETGQHSGRGGTRIS</sequence>
<evidence type="ECO:0000313" key="2">
    <source>
        <dbReference type="EMBL" id="MPC96162.1"/>
    </source>
</evidence>
<gene>
    <name evidence="2" type="ORF">E2C01_091404</name>
</gene>
<name>A0A5B7JIZ1_PORTR</name>
<organism evidence="2 3">
    <name type="scientific">Portunus trituberculatus</name>
    <name type="common">Swimming crab</name>
    <name type="synonym">Neptunus trituberculatus</name>
    <dbReference type="NCBI Taxonomy" id="210409"/>
    <lineage>
        <taxon>Eukaryota</taxon>
        <taxon>Metazoa</taxon>
        <taxon>Ecdysozoa</taxon>
        <taxon>Arthropoda</taxon>
        <taxon>Crustacea</taxon>
        <taxon>Multicrustacea</taxon>
        <taxon>Malacostraca</taxon>
        <taxon>Eumalacostraca</taxon>
        <taxon>Eucarida</taxon>
        <taxon>Decapoda</taxon>
        <taxon>Pleocyemata</taxon>
        <taxon>Brachyura</taxon>
        <taxon>Eubrachyura</taxon>
        <taxon>Portunoidea</taxon>
        <taxon>Portunidae</taxon>
        <taxon>Portuninae</taxon>
        <taxon>Portunus</taxon>
    </lineage>
</organism>
<evidence type="ECO:0000256" key="1">
    <source>
        <dbReference type="SAM" id="MobiDB-lite"/>
    </source>
</evidence>
<accession>A0A5B7JIZ1</accession>
<reference evidence="2 3" key="1">
    <citation type="submission" date="2019-05" db="EMBL/GenBank/DDBJ databases">
        <title>Another draft genome of Portunus trituberculatus and its Hox gene families provides insights of decapod evolution.</title>
        <authorList>
            <person name="Jeong J.-H."/>
            <person name="Song I."/>
            <person name="Kim S."/>
            <person name="Choi T."/>
            <person name="Kim D."/>
            <person name="Ryu S."/>
            <person name="Kim W."/>
        </authorList>
    </citation>
    <scope>NUCLEOTIDE SEQUENCE [LARGE SCALE GENOMIC DNA]</scope>
    <source>
        <tissue evidence="2">Muscle</tissue>
    </source>
</reference>
<dbReference type="Proteomes" id="UP000324222">
    <property type="component" value="Unassembled WGS sequence"/>
</dbReference>
<keyword evidence="3" id="KW-1185">Reference proteome</keyword>
<protein>
    <submittedName>
        <fullName evidence="2">Uncharacterized protein</fullName>
    </submittedName>
</protein>
<dbReference type="EMBL" id="VSRR010104865">
    <property type="protein sequence ID" value="MPC96162.1"/>
    <property type="molecule type" value="Genomic_DNA"/>
</dbReference>